<dbReference type="InterPro" id="IPR002104">
    <property type="entry name" value="Integrase_catalytic"/>
</dbReference>
<dbReference type="Proteomes" id="UP000183206">
    <property type="component" value="Unassembled WGS sequence"/>
</dbReference>
<dbReference type="GO" id="GO:0015074">
    <property type="term" value="P:DNA integration"/>
    <property type="evidence" value="ECO:0007669"/>
    <property type="project" value="InterPro"/>
</dbReference>
<keyword evidence="1" id="KW-0233">DNA recombination</keyword>
<proteinExistence type="predicted"/>
<dbReference type="EMBL" id="MNVO01000052">
    <property type="protein sequence ID" value="OIO31969.1"/>
    <property type="molecule type" value="Genomic_DNA"/>
</dbReference>
<evidence type="ECO:0000256" key="1">
    <source>
        <dbReference type="ARBA" id="ARBA00023172"/>
    </source>
</evidence>
<dbReference type="STRING" id="1805282.AUJ44_03415"/>
<reference evidence="3 4" key="1">
    <citation type="journal article" date="2016" name="Environ. Microbiol.">
        <title>Genomic resolution of a cold subsurface aquifer community provides metabolic insights for novel microbes adapted to high CO concentrations.</title>
        <authorList>
            <person name="Probst A.J."/>
            <person name="Castelle C.J."/>
            <person name="Singh A."/>
            <person name="Brown C.T."/>
            <person name="Anantharaman K."/>
            <person name="Sharon I."/>
            <person name="Hug L.A."/>
            <person name="Burstein D."/>
            <person name="Emerson J.B."/>
            <person name="Thomas B.C."/>
            <person name="Banfield J.F."/>
        </authorList>
    </citation>
    <scope>NUCLEOTIDE SEQUENCE [LARGE SCALE GENOMIC DNA]</scope>
    <source>
        <strain evidence="3">CG1_02_47_685</strain>
    </source>
</reference>
<organism evidence="3 4">
    <name type="scientific">Candidatus Nomurabacteria bacterium CG1_02_47_685</name>
    <dbReference type="NCBI Taxonomy" id="1805282"/>
    <lineage>
        <taxon>Bacteria</taxon>
        <taxon>Candidatus Nomuraibacteriota</taxon>
    </lineage>
</organism>
<gene>
    <name evidence="3" type="ORF">AUJ44_03415</name>
</gene>
<dbReference type="PROSITE" id="PS51898">
    <property type="entry name" value="TYR_RECOMBINASE"/>
    <property type="match status" value="1"/>
</dbReference>
<dbReference type="Gene3D" id="1.10.443.10">
    <property type="entry name" value="Intergrase catalytic core"/>
    <property type="match status" value="1"/>
</dbReference>
<accession>A0A1J4V9L1</accession>
<comment type="caution">
    <text evidence="3">The sequence shown here is derived from an EMBL/GenBank/DDBJ whole genome shotgun (WGS) entry which is preliminary data.</text>
</comment>
<dbReference type="InterPro" id="IPR013762">
    <property type="entry name" value="Integrase-like_cat_sf"/>
</dbReference>
<feature type="domain" description="Tyr recombinase" evidence="2">
    <location>
        <begin position="210"/>
        <end position="384"/>
    </location>
</feature>
<dbReference type="SUPFAM" id="SSF56349">
    <property type="entry name" value="DNA breaking-rejoining enzymes"/>
    <property type="match status" value="1"/>
</dbReference>
<evidence type="ECO:0000313" key="4">
    <source>
        <dbReference type="Proteomes" id="UP000183206"/>
    </source>
</evidence>
<evidence type="ECO:0000313" key="3">
    <source>
        <dbReference type="EMBL" id="OIO31969.1"/>
    </source>
</evidence>
<name>A0A1J4V9L1_9BACT</name>
<dbReference type="GO" id="GO:0003677">
    <property type="term" value="F:DNA binding"/>
    <property type="evidence" value="ECO:0007669"/>
    <property type="project" value="InterPro"/>
</dbReference>
<protein>
    <recommendedName>
        <fullName evidence="2">Tyr recombinase domain-containing protein</fullName>
    </recommendedName>
</protein>
<sequence>MPPLTKPTVTPVVRTINGVKRTDYCVYLGTERGRGRRVYRANHDDAVHFAADYAKRVKACGVLANRLDVEQTLDAANALKTLSDAGCTLTLADVCRQWLEARGGAVARVLTCNAALDRYMMRFDASLIYPQQLERSLATLIDRCGAAPLTALRKDDVAIWLTARFVSPKTYNLNRGYALSFLRWAVKQNIYPRAQFDECSTIEKHKVPYQRPCFFNATTVENIMRWAERQEDADLLVPKFALGFFAGVRTAEIHRMKWRDIRFNDNDIRVESPKGRCGTPPRIVTMSLTLRAWMLKYQLEDAYPVCMDNAAFGRRKQKMCAELGIVWDDAQNRNVMRHTFAGAHVALYRDVFKTANELGHTHDVQMLKAHYWSAVEREDAERMMAIMPKEG</sequence>
<evidence type="ECO:0000259" key="2">
    <source>
        <dbReference type="PROSITE" id="PS51898"/>
    </source>
</evidence>
<dbReference type="AlphaFoldDB" id="A0A1J4V9L1"/>
<dbReference type="InterPro" id="IPR011010">
    <property type="entry name" value="DNA_brk_join_enz"/>
</dbReference>
<dbReference type="GO" id="GO:0006310">
    <property type="term" value="P:DNA recombination"/>
    <property type="evidence" value="ECO:0007669"/>
    <property type="project" value="UniProtKB-KW"/>
</dbReference>